<gene>
    <name evidence="8" type="ORF">CP373A1_12095</name>
</gene>
<comment type="similarity">
    <text evidence="2">Belongs to the UPF0719 family.</text>
</comment>
<dbReference type="EMBL" id="MAPZ01000024">
    <property type="protein sequence ID" value="OBY10236.1"/>
    <property type="molecule type" value="Genomic_DNA"/>
</dbReference>
<keyword evidence="6 7" id="KW-0472">Membrane</keyword>
<dbReference type="AlphaFoldDB" id="A0A1B8RN92"/>
<evidence type="ECO:0000313" key="9">
    <source>
        <dbReference type="Proteomes" id="UP000092714"/>
    </source>
</evidence>
<accession>A0A1B8RN92</accession>
<keyword evidence="5 7" id="KW-1133">Transmembrane helix</keyword>
<dbReference type="RefSeq" id="WP_065254646.1">
    <property type="nucleotide sequence ID" value="NZ_MAPZ01000024.1"/>
</dbReference>
<evidence type="ECO:0000256" key="1">
    <source>
        <dbReference type="ARBA" id="ARBA00004651"/>
    </source>
</evidence>
<evidence type="ECO:0000256" key="7">
    <source>
        <dbReference type="SAM" id="Phobius"/>
    </source>
</evidence>
<dbReference type="PANTHER" id="PTHR40043">
    <property type="entry name" value="UPF0719 INNER MEMBRANE PROTEIN YJFL"/>
    <property type="match status" value="1"/>
</dbReference>
<evidence type="ECO:0000256" key="3">
    <source>
        <dbReference type="ARBA" id="ARBA00022475"/>
    </source>
</evidence>
<dbReference type="OrthoDB" id="1907375at2"/>
<proteinExistence type="inferred from homology"/>
<feature type="transmembrane region" description="Helical" evidence="7">
    <location>
        <begin position="120"/>
        <end position="139"/>
    </location>
</feature>
<evidence type="ECO:0000256" key="6">
    <source>
        <dbReference type="ARBA" id="ARBA00023136"/>
    </source>
</evidence>
<keyword evidence="4 7" id="KW-0812">Transmembrane</keyword>
<comment type="caution">
    <text evidence="8">The sequence shown here is derived from an EMBL/GenBank/DDBJ whole genome shotgun (WGS) entry which is preliminary data.</text>
</comment>
<reference evidence="8 9" key="1">
    <citation type="submission" date="2016-06" db="EMBL/GenBank/DDBJ databases">
        <authorList>
            <person name="Kjaerup R.B."/>
            <person name="Dalgaard T.S."/>
            <person name="Juul-Madsen H.R."/>
        </authorList>
    </citation>
    <scope>NUCLEOTIDE SEQUENCE [LARGE SCALE GENOMIC DNA]</scope>
    <source>
        <strain evidence="8 9">373-A1</strain>
    </source>
</reference>
<evidence type="ECO:0008006" key="10">
    <source>
        <dbReference type="Google" id="ProtNLM"/>
    </source>
</evidence>
<evidence type="ECO:0000256" key="4">
    <source>
        <dbReference type="ARBA" id="ARBA00022692"/>
    </source>
</evidence>
<keyword evidence="9" id="KW-1185">Reference proteome</keyword>
<comment type="subcellular location">
    <subcellularLocation>
        <location evidence="1">Cell membrane</location>
        <topology evidence="1">Multi-pass membrane protein</topology>
    </subcellularLocation>
</comment>
<evidence type="ECO:0000256" key="5">
    <source>
        <dbReference type="ARBA" id="ARBA00022989"/>
    </source>
</evidence>
<organism evidence="8 9">
    <name type="scientific">Clostridium paraputrificum</name>
    <dbReference type="NCBI Taxonomy" id="29363"/>
    <lineage>
        <taxon>Bacteria</taxon>
        <taxon>Bacillati</taxon>
        <taxon>Bacillota</taxon>
        <taxon>Clostridia</taxon>
        <taxon>Eubacteriales</taxon>
        <taxon>Clostridiaceae</taxon>
        <taxon>Clostridium</taxon>
    </lineage>
</organism>
<dbReference type="InterPro" id="IPR007140">
    <property type="entry name" value="DUF350"/>
</dbReference>
<name>A0A1B8RN92_9CLOT</name>
<dbReference type="Proteomes" id="UP000092714">
    <property type="component" value="Unassembled WGS sequence"/>
</dbReference>
<protein>
    <recommendedName>
        <fullName evidence="10">DUF350 domain-containing protein</fullName>
    </recommendedName>
</protein>
<feature type="transmembrane region" description="Helical" evidence="7">
    <location>
        <begin position="83"/>
        <end position="100"/>
    </location>
</feature>
<dbReference type="Pfam" id="PF03994">
    <property type="entry name" value="DUF350"/>
    <property type="match status" value="1"/>
</dbReference>
<keyword evidence="3" id="KW-1003">Cell membrane</keyword>
<feature type="transmembrane region" description="Helical" evidence="7">
    <location>
        <begin position="41"/>
        <end position="63"/>
    </location>
</feature>
<dbReference type="PANTHER" id="PTHR40043:SF1">
    <property type="entry name" value="UPF0719 INNER MEMBRANE PROTEIN YJFL"/>
    <property type="match status" value="1"/>
</dbReference>
<evidence type="ECO:0000256" key="2">
    <source>
        <dbReference type="ARBA" id="ARBA00005779"/>
    </source>
</evidence>
<dbReference type="GO" id="GO:0005886">
    <property type="term" value="C:plasma membrane"/>
    <property type="evidence" value="ECO:0007669"/>
    <property type="project" value="UniProtKB-SubCell"/>
</dbReference>
<evidence type="ECO:0000313" key="8">
    <source>
        <dbReference type="EMBL" id="OBY10236.1"/>
    </source>
</evidence>
<dbReference type="eggNOG" id="COG3766">
    <property type="taxonomic scope" value="Bacteria"/>
</dbReference>
<sequence>MQDILITIFYSCIGIVLMTLGTFLVDLVIPCDFPVEIKKRNLAVGYIMAGSSIAVGIILRAAVMSPSISNTTQTLLEGIGSTVLYFFIGMIFCIIGYLFMKVFNKKYDLNKEISEGNPAAGIMVMGMFIGLALLISGVIY</sequence>
<feature type="transmembrane region" description="Helical" evidence="7">
    <location>
        <begin position="6"/>
        <end position="29"/>
    </location>
</feature>